<dbReference type="AlphaFoldDB" id="Q1PY80"/>
<accession>Q1PY80</accession>
<evidence type="ECO:0000256" key="1">
    <source>
        <dbReference type="SAM" id="MobiDB-lite"/>
    </source>
</evidence>
<reference evidence="2" key="1">
    <citation type="journal article" date="2006" name="Nature">
        <title>Deciphering the evolution and metabolism of an anammox bacterium from a community genome.</title>
        <authorList>
            <person name="Strous M."/>
            <person name="Pelletier E."/>
            <person name="Mangenot S."/>
            <person name="Rattei T."/>
            <person name="Lehner A."/>
            <person name="Taylor M.W."/>
            <person name="Horn M."/>
            <person name="Daims H."/>
            <person name="Bartol-Mavel D."/>
            <person name="Wincker P."/>
            <person name="Barbe V."/>
            <person name="Fonknechten N."/>
            <person name="Vallenet D."/>
            <person name="Segurens B."/>
            <person name="Schenowitz-Truong C."/>
            <person name="Medigue C."/>
            <person name="Collingro A."/>
            <person name="Snel B."/>
            <person name="Dutilh B.E."/>
            <person name="OpDenCamp H.J.M."/>
            <person name="vanDerDrift C."/>
            <person name="Cirpus I."/>
            <person name="vanDePas-Schoonen K.T."/>
            <person name="Harhangi H.R."/>
            <person name="vanNiftrik L."/>
            <person name="Schmid M."/>
            <person name="Keltjens J."/>
            <person name="vanDeVossenberg J."/>
            <person name="Kartal B."/>
            <person name="Meier H."/>
            <person name="Frishman D."/>
            <person name="Huynen M.A."/>
            <person name="Mewes H."/>
            <person name="Weissenbach J."/>
            <person name="Jetten M.S.M."/>
            <person name="Wagner M."/>
            <person name="LePaslier D."/>
        </authorList>
    </citation>
    <scope>NUCLEOTIDE SEQUENCE</scope>
</reference>
<evidence type="ECO:0000313" key="2">
    <source>
        <dbReference type="EMBL" id="CAJ72036.1"/>
    </source>
</evidence>
<dbReference type="EMBL" id="CT573072">
    <property type="protein sequence ID" value="CAJ72036.1"/>
    <property type="molecule type" value="Genomic_DNA"/>
</dbReference>
<gene>
    <name evidence="2" type="ORF">kustd1291</name>
</gene>
<feature type="region of interest" description="Disordered" evidence="1">
    <location>
        <begin position="32"/>
        <end position="53"/>
    </location>
</feature>
<reference evidence="2" key="2">
    <citation type="submission" date="2006-01" db="EMBL/GenBank/DDBJ databases">
        <authorList>
            <person name="Genoscope"/>
        </authorList>
    </citation>
    <scope>NUCLEOTIDE SEQUENCE</scope>
</reference>
<organism evidence="2">
    <name type="scientific">Kuenenia stuttgartiensis</name>
    <dbReference type="NCBI Taxonomy" id="174633"/>
    <lineage>
        <taxon>Bacteria</taxon>
        <taxon>Pseudomonadati</taxon>
        <taxon>Planctomycetota</taxon>
        <taxon>Candidatus Brocadiia</taxon>
        <taxon>Candidatus Brocadiales</taxon>
        <taxon>Candidatus Brocadiaceae</taxon>
        <taxon>Candidatus Kuenenia</taxon>
    </lineage>
</organism>
<sequence>MKGKETKMKSFIASLIFIVIFVLSGNVSSEENKQAESHESSQDAKDNSLEKQDNEKVQKVKYVIDFSNYSGGTVRKWLESKGFYCEGAAKYHPEIELSIQKGMLFIKTKQPVRGFLVFKDVIIPKVSKVRIEWGISKYPNDANFESGNRNQALGLYIFFGPEKLSSGYFMIPDLPYFISLFLGEADEINIPYKGKYFHDSGRFVCVGNPELNETVISEFDLTSAFQTYYKEEAPAISALCLEVDTTTTEGGGKAEAYIKRIEFLE</sequence>
<protein>
    <submittedName>
        <fullName evidence="2">Uncharacterized protein</fullName>
    </submittedName>
</protein>
<name>Q1PY80_KUEST</name>
<proteinExistence type="predicted"/>